<feature type="compositionally biased region" description="Polar residues" evidence="9">
    <location>
        <begin position="63"/>
        <end position="75"/>
    </location>
</feature>
<dbReference type="InterPro" id="IPR036236">
    <property type="entry name" value="Znf_C2H2_sf"/>
</dbReference>
<keyword evidence="2" id="KW-0677">Repeat</keyword>
<accession>E4X0V5</accession>
<evidence type="ECO:0000256" key="8">
    <source>
        <dbReference type="PROSITE-ProRule" id="PRU00042"/>
    </source>
</evidence>
<dbReference type="FunFam" id="3.30.160.60:FF:000100">
    <property type="entry name" value="Zinc finger 45-like"/>
    <property type="match status" value="1"/>
</dbReference>
<dbReference type="OrthoDB" id="6365676at2759"/>
<dbReference type="GO" id="GO:0000978">
    <property type="term" value="F:RNA polymerase II cis-regulatory region sequence-specific DNA binding"/>
    <property type="evidence" value="ECO:0007669"/>
    <property type="project" value="TreeGrafter"/>
</dbReference>
<evidence type="ECO:0000256" key="4">
    <source>
        <dbReference type="ARBA" id="ARBA00022833"/>
    </source>
</evidence>
<dbReference type="SMART" id="SM00355">
    <property type="entry name" value="ZnF_C2H2"/>
    <property type="match status" value="2"/>
</dbReference>
<organism evidence="11 12">
    <name type="scientific">Oikopleura dioica</name>
    <name type="common">Tunicate</name>
    <dbReference type="NCBI Taxonomy" id="34765"/>
    <lineage>
        <taxon>Eukaryota</taxon>
        <taxon>Metazoa</taxon>
        <taxon>Chordata</taxon>
        <taxon>Tunicata</taxon>
        <taxon>Appendicularia</taxon>
        <taxon>Copelata</taxon>
        <taxon>Oikopleuridae</taxon>
        <taxon>Oikopleura</taxon>
    </lineage>
</organism>
<dbReference type="PANTHER" id="PTHR23235:SF170">
    <property type="entry name" value="FI01014P-RELATED"/>
    <property type="match status" value="1"/>
</dbReference>
<dbReference type="Proteomes" id="UP000001307">
    <property type="component" value="Unassembled WGS sequence"/>
</dbReference>
<dbReference type="PROSITE" id="PS50157">
    <property type="entry name" value="ZINC_FINGER_C2H2_2"/>
    <property type="match status" value="2"/>
</dbReference>
<evidence type="ECO:0000256" key="9">
    <source>
        <dbReference type="SAM" id="MobiDB-lite"/>
    </source>
</evidence>
<evidence type="ECO:0000256" key="2">
    <source>
        <dbReference type="ARBA" id="ARBA00022737"/>
    </source>
</evidence>
<keyword evidence="6" id="KW-0238">DNA-binding</keyword>
<reference evidence="11 12" key="1">
    <citation type="journal article" date="2010" name="Science">
        <title>Plasticity of animal genome architecture unmasked by rapid evolution of a pelagic tunicate.</title>
        <authorList>
            <person name="Denoeud F."/>
            <person name="Henriet S."/>
            <person name="Mungpakdee S."/>
            <person name="Aury J.M."/>
            <person name="Da Silva C."/>
            <person name="Brinkmann H."/>
            <person name="Mikhaleva J."/>
            <person name="Olsen L.C."/>
            <person name="Jubin C."/>
            <person name="Canestro C."/>
            <person name="Bouquet J.M."/>
            <person name="Danks G."/>
            <person name="Poulain J."/>
            <person name="Campsteijn C."/>
            <person name="Adamski M."/>
            <person name="Cross I."/>
            <person name="Yadetie F."/>
            <person name="Muffato M."/>
            <person name="Louis A."/>
            <person name="Butcher S."/>
            <person name="Tsagkogeorga G."/>
            <person name="Konrad A."/>
            <person name="Singh S."/>
            <person name="Jensen M.F."/>
            <person name="Cong E.H."/>
            <person name="Eikeseth-Otteraa H."/>
            <person name="Noel B."/>
            <person name="Anthouard V."/>
            <person name="Porcel B.M."/>
            <person name="Kachouri-Lafond R."/>
            <person name="Nishino A."/>
            <person name="Ugolini M."/>
            <person name="Chourrout P."/>
            <person name="Nishida H."/>
            <person name="Aasland R."/>
            <person name="Huzurbazar S."/>
            <person name="Westhof E."/>
            <person name="Delsuc F."/>
            <person name="Lehrach H."/>
            <person name="Reinhardt R."/>
            <person name="Weissenbach J."/>
            <person name="Roy S.W."/>
            <person name="Artiguenave F."/>
            <person name="Postlethwait J.H."/>
            <person name="Manak J.R."/>
            <person name="Thompson E.M."/>
            <person name="Jaillon O."/>
            <person name="Du Pasquier L."/>
            <person name="Boudinot P."/>
            <person name="Liberles D.A."/>
            <person name="Volff J.N."/>
            <person name="Philippe H."/>
            <person name="Lenhard B."/>
            <person name="Roest Crollius H."/>
            <person name="Wincker P."/>
            <person name="Chourrout D."/>
        </authorList>
    </citation>
    <scope>NUCLEOTIDE SEQUENCE [LARGE SCALE GENOMIC DNA]</scope>
</reference>
<dbReference type="EMBL" id="FN653020">
    <property type="protein sequence ID" value="CBY22990.1"/>
    <property type="molecule type" value="Genomic_DNA"/>
</dbReference>
<dbReference type="AlphaFoldDB" id="E4X0V5"/>
<keyword evidence="3 8" id="KW-0863">Zinc-finger</keyword>
<feature type="compositionally biased region" description="Polar residues" evidence="9">
    <location>
        <begin position="87"/>
        <end position="103"/>
    </location>
</feature>
<evidence type="ECO:0000256" key="7">
    <source>
        <dbReference type="ARBA" id="ARBA00023163"/>
    </source>
</evidence>
<dbReference type="Pfam" id="PF00096">
    <property type="entry name" value="zf-C2H2"/>
    <property type="match status" value="2"/>
</dbReference>
<dbReference type="SUPFAM" id="SSF57667">
    <property type="entry name" value="beta-beta-alpha zinc fingers"/>
    <property type="match status" value="1"/>
</dbReference>
<feature type="compositionally biased region" description="Polar residues" evidence="9">
    <location>
        <begin position="46"/>
        <end position="57"/>
    </location>
</feature>
<dbReference type="FunFam" id="3.30.160.60:FF:002639">
    <property type="entry name" value="Kruppel-Like Factor (Zinc finger protein)"/>
    <property type="match status" value="1"/>
</dbReference>
<dbReference type="InterPro" id="IPR013087">
    <property type="entry name" value="Znf_C2H2_type"/>
</dbReference>
<evidence type="ECO:0000256" key="3">
    <source>
        <dbReference type="ARBA" id="ARBA00022771"/>
    </source>
</evidence>
<feature type="region of interest" description="Disordered" evidence="9">
    <location>
        <begin position="87"/>
        <end position="107"/>
    </location>
</feature>
<feature type="domain" description="C2H2-type" evidence="10">
    <location>
        <begin position="305"/>
        <end position="334"/>
    </location>
</feature>
<feature type="region of interest" description="Disordered" evidence="9">
    <location>
        <begin position="46"/>
        <end position="75"/>
    </location>
</feature>
<keyword evidence="12" id="KW-1185">Reference proteome</keyword>
<name>E4X0V5_OIKDI</name>
<dbReference type="Gene3D" id="3.30.160.60">
    <property type="entry name" value="Classic Zinc Finger"/>
    <property type="match status" value="2"/>
</dbReference>
<dbReference type="PANTHER" id="PTHR23235">
    <property type="entry name" value="KRUEPPEL-LIKE TRANSCRIPTION FACTOR"/>
    <property type="match status" value="1"/>
</dbReference>
<protein>
    <recommendedName>
        <fullName evidence="10">C2H2-type domain-containing protein</fullName>
    </recommendedName>
</protein>
<evidence type="ECO:0000313" key="11">
    <source>
        <dbReference type="EMBL" id="CBY22990.1"/>
    </source>
</evidence>
<sequence>MLSVEKTLLPDVSAKVAGPVIPSTISPHWETSLGLAVPTSVVLASTDTQSKSDTEASSGGLPSDSNSNSYPPTTHSTIVTAVDSVGQSHLSSSAGSNESSPTQPKLEPKDDILKQEESVALHSSIYQSGLDLYSLYPYSTPWTKPATPTSMPITSSTMSTIPTTQSYMTSQAQVGYPDWSNWASGLDLNLRNHASLPANSYVDTQAYQQMLGQMTANQNLANMSSPYPLYDYSASTLQTPGGGKMSGVATSSIESTIRAASGFSSRTSSSSVRRNTGRSNCTCPNCQQLDSLPPSAQASLRPRVHNCHIPGCGKVYAKTSHLKAHLRWHSGEKRFSCPVCSKRFMRSDHLSKHVKEHKCSQ</sequence>
<evidence type="ECO:0000256" key="6">
    <source>
        <dbReference type="ARBA" id="ARBA00023125"/>
    </source>
</evidence>
<dbReference type="InParanoid" id="E4X0V5"/>
<keyword evidence="4" id="KW-0862">Zinc</keyword>
<feature type="domain" description="C2H2-type" evidence="10">
    <location>
        <begin position="335"/>
        <end position="361"/>
    </location>
</feature>
<proteinExistence type="predicted"/>
<keyword evidence="7" id="KW-0804">Transcription</keyword>
<gene>
    <name evidence="11" type="ORF">GSOID_T00014913001</name>
</gene>
<evidence type="ECO:0000256" key="5">
    <source>
        <dbReference type="ARBA" id="ARBA00023015"/>
    </source>
</evidence>
<keyword evidence="1" id="KW-0479">Metal-binding</keyword>
<evidence type="ECO:0000256" key="1">
    <source>
        <dbReference type="ARBA" id="ARBA00022723"/>
    </source>
</evidence>
<dbReference type="PROSITE" id="PS00028">
    <property type="entry name" value="ZINC_FINGER_C2H2_1"/>
    <property type="match status" value="2"/>
</dbReference>
<evidence type="ECO:0000313" key="12">
    <source>
        <dbReference type="Proteomes" id="UP000001307"/>
    </source>
</evidence>
<dbReference type="GO" id="GO:0000981">
    <property type="term" value="F:DNA-binding transcription factor activity, RNA polymerase II-specific"/>
    <property type="evidence" value="ECO:0007669"/>
    <property type="project" value="TreeGrafter"/>
</dbReference>
<evidence type="ECO:0000259" key="10">
    <source>
        <dbReference type="PROSITE" id="PS50157"/>
    </source>
</evidence>
<keyword evidence="5" id="KW-0805">Transcription regulation</keyword>
<dbReference type="GO" id="GO:0008270">
    <property type="term" value="F:zinc ion binding"/>
    <property type="evidence" value="ECO:0007669"/>
    <property type="project" value="UniProtKB-KW"/>
</dbReference>